<gene>
    <name evidence="1" type="ORF">CKQ54_24470</name>
</gene>
<sequence length="146" mass="16539">MDTTEQTSGYYFDGLSNISAGELYFWVFLDEAGKQLGVTDLAGLAMFILGQPIMSTRAKPMGTTKGTSPLSYYLRQWLTTEVKQWRTLTTGSIRRLKFSYVDNLGAFVARWIPFLGIVILASDISQIVWKSTSRYNTIAKESDRLW</sequence>
<dbReference type="InterPro" id="IPR058064">
    <property type="entry name" value="STM2901-like"/>
</dbReference>
<dbReference type="EMBL" id="NSDJ01000002">
    <property type="protein sequence ID" value="RKF66540.1"/>
    <property type="molecule type" value="Genomic_DNA"/>
</dbReference>
<accession>A0ABX9PNS6</accession>
<proteinExistence type="predicted"/>
<comment type="caution">
    <text evidence="1">The sequence shown here is derived from an EMBL/GenBank/DDBJ whole genome shotgun (WGS) entry which is preliminary data.</text>
</comment>
<dbReference type="InterPro" id="IPR058522">
    <property type="entry name" value="DUF8209"/>
</dbReference>
<organism evidence="1 2">
    <name type="scientific">Rahnella variigena</name>
    <dbReference type="NCBI Taxonomy" id="574964"/>
    <lineage>
        <taxon>Bacteria</taxon>
        <taxon>Pseudomonadati</taxon>
        <taxon>Pseudomonadota</taxon>
        <taxon>Gammaproteobacteria</taxon>
        <taxon>Enterobacterales</taxon>
        <taxon>Yersiniaceae</taxon>
        <taxon>Rahnella</taxon>
    </lineage>
</organism>
<dbReference type="Pfam" id="PF26636">
    <property type="entry name" value="DUF8209"/>
    <property type="match status" value="1"/>
</dbReference>
<evidence type="ECO:0000313" key="2">
    <source>
        <dbReference type="Proteomes" id="UP000284853"/>
    </source>
</evidence>
<dbReference type="Proteomes" id="UP000284853">
    <property type="component" value="Unassembled WGS sequence"/>
</dbReference>
<dbReference type="NCBIfam" id="NF045926">
    <property type="entry name" value="STM2901_fam"/>
    <property type="match status" value="1"/>
</dbReference>
<protein>
    <submittedName>
        <fullName evidence="1">Uncharacterized protein</fullName>
    </submittedName>
</protein>
<reference evidence="1 2" key="1">
    <citation type="submission" date="2017-08" db="EMBL/GenBank/DDBJ databases">
        <title>Comparative genomics of bacteria isolated from necrotic lesions of AOD affected trees.</title>
        <authorList>
            <person name="Doonan J."/>
            <person name="Denman S."/>
            <person name="Mcdonald J.E."/>
        </authorList>
    </citation>
    <scope>NUCLEOTIDE SEQUENCE [LARGE SCALE GENOMIC DNA]</scope>
    <source>
        <strain evidence="1 2">CIP 105588</strain>
    </source>
</reference>
<name>A0ABX9PNS6_9GAMM</name>
<keyword evidence="2" id="KW-1185">Reference proteome</keyword>
<dbReference type="RefSeq" id="WP_113876487.1">
    <property type="nucleotide sequence ID" value="NZ_CP188302.1"/>
</dbReference>
<evidence type="ECO:0000313" key="1">
    <source>
        <dbReference type="EMBL" id="RKF66540.1"/>
    </source>
</evidence>
<dbReference type="GeneID" id="302711959"/>